<evidence type="ECO:0000256" key="9">
    <source>
        <dbReference type="ARBA" id="ARBA00022833"/>
    </source>
</evidence>
<feature type="transmembrane region" description="Helical" evidence="13">
    <location>
        <begin position="48"/>
        <end position="70"/>
    </location>
</feature>
<sequence>MILFQIVVLIYSVVIHELSHGLMANSLGDSTAKHLGRLTLNPFKHLDMFGSVLLPLFLFFVRSPFIFGYAKPVPYNPANLTDSKYGPAKVALAGPASNLALALLFGLSYRFMPDVFSTSLVPQLFSFIVLLNLILAVFNLFPIPPLDGHWLLMSFLPARFNRLKVALYRYNLVLLLIFLLFIFPIVLPLIYSLFRFIVGGGV</sequence>
<keyword evidence="12 13" id="KW-0472">Membrane</keyword>
<dbReference type="CDD" id="cd06158">
    <property type="entry name" value="S2P-M50_like_1"/>
    <property type="match status" value="1"/>
</dbReference>
<dbReference type="InterPro" id="IPR008915">
    <property type="entry name" value="Peptidase_M50"/>
</dbReference>
<comment type="similarity">
    <text evidence="3">Belongs to the peptidase M50B family.</text>
</comment>
<dbReference type="AlphaFoldDB" id="A0A0G0VKF4"/>
<feature type="transmembrane region" description="Helical" evidence="13">
    <location>
        <begin position="90"/>
        <end position="112"/>
    </location>
</feature>
<name>A0A0G0VKF4_9BACT</name>
<feature type="domain" description="Peptidase M50" evidence="14">
    <location>
        <begin position="121"/>
        <end position="177"/>
    </location>
</feature>
<dbReference type="PANTHER" id="PTHR35864">
    <property type="entry name" value="ZINC METALLOPROTEASE MJ0611-RELATED"/>
    <property type="match status" value="1"/>
</dbReference>
<dbReference type="EMBL" id="LCBA01000003">
    <property type="protein sequence ID" value="KKS01560.1"/>
    <property type="molecule type" value="Genomic_DNA"/>
</dbReference>
<evidence type="ECO:0000313" key="16">
    <source>
        <dbReference type="Proteomes" id="UP000033903"/>
    </source>
</evidence>
<evidence type="ECO:0000256" key="13">
    <source>
        <dbReference type="SAM" id="Phobius"/>
    </source>
</evidence>
<dbReference type="GO" id="GO:0006508">
    <property type="term" value="P:proteolysis"/>
    <property type="evidence" value="ECO:0007669"/>
    <property type="project" value="UniProtKB-KW"/>
</dbReference>
<comment type="cofactor">
    <cofactor evidence="1">
        <name>Zn(2+)</name>
        <dbReference type="ChEBI" id="CHEBI:29105"/>
    </cofactor>
</comment>
<proteinExistence type="inferred from homology"/>
<dbReference type="GO" id="GO:0008237">
    <property type="term" value="F:metallopeptidase activity"/>
    <property type="evidence" value="ECO:0007669"/>
    <property type="project" value="UniProtKB-KW"/>
</dbReference>
<evidence type="ECO:0000256" key="5">
    <source>
        <dbReference type="ARBA" id="ARBA00022670"/>
    </source>
</evidence>
<evidence type="ECO:0000256" key="1">
    <source>
        <dbReference type="ARBA" id="ARBA00001947"/>
    </source>
</evidence>
<evidence type="ECO:0000313" key="15">
    <source>
        <dbReference type="EMBL" id="KKS01560.1"/>
    </source>
</evidence>
<keyword evidence="6 13" id="KW-0812">Transmembrane</keyword>
<evidence type="ECO:0000259" key="14">
    <source>
        <dbReference type="Pfam" id="PF02163"/>
    </source>
</evidence>
<reference evidence="15 16" key="1">
    <citation type="journal article" date="2015" name="Nature">
        <title>rRNA introns, odd ribosomes, and small enigmatic genomes across a large radiation of phyla.</title>
        <authorList>
            <person name="Brown C.T."/>
            <person name="Hug L.A."/>
            <person name="Thomas B.C."/>
            <person name="Sharon I."/>
            <person name="Castelle C.J."/>
            <person name="Singh A."/>
            <person name="Wilkins M.J."/>
            <person name="Williams K.H."/>
            <person name="Banfield J.F."/>
        </authorList>
    </citation>
    <scope>NUCLEOTIDE SEQUENCE [LARGE SCALE GENOMIC DNA]</scope>
</reference>
<feature type="transmembrane region" description="Helical" evidence="13">
    <location>
        <begin position="167"/>
        <end position="194"/>
    </location>
</feature>
<comment type="subcellular location">
    <subcellularLocation>
        <location evidence="2">Cell membrane</location>
        <topology evidence="2">Multi-pass membrane protein</topology>
    </subcellularLocation>
</comment>
<evidence type="ECO:0000256" key="8">
    <source>
        <dbReference type="ARBA" id="ARBA00022801"/>
    </source>
</evidence>
<dbReference type="InterPro" id="IPR044537">
    <property type="entry name" value="Rip2-like"/>
</dbReference>
<dbReference type="InterPro" id="IPR052348">
    <property type="entry name" value="Metallopeptidase_M50B"/>
</dbReference>
<keyword evidence="9" id="KW-0862">Zinc</keyword>
<evidence type="ECO:0000256" key="3">
    <source>
        <dbReference type="ARBA" id="ARBA00007931"/>
    </source>
</evidence>
<gene>
    <name evidence="15" type="ORF">UU54_C0003G0034</name>
</gene>
<dbReference type="GO" id="GO:0005886">
    <property type="term" value="C:plasma membrane"/>
    <property type="evidence" value="ECO:0007669"/>
    <property type="project" value="UniProtKB-SubCell"/>
</dbReference>
<evidence type="ECO:0000256" key="11">
    <source>
        <dbReference type="ARBA" id="ARBA00023049"/>
    </source>
</evidence>
<evidence type="ECO:0000256" key="10">
    <source>
        <dbReference type="ARBA" id="ARBA00022989"/>
    </source>
</evidence>
<evidence type="ECO:0000256" key="2">
    <source>
        <dbReference type="ARBA" id="ARBA00004651"/>
    </source>
</evidence>
<feature type="transmembrane region" description="Helical" evidence="13">
    <location>
        <begin position="124"/>
        <end position="146"/>
    </location>
</feature>
<keyword evidence="4" id="KW-1003">Cell membrane</keyword>
<dbReference type="GO" id="GO:0046872">
    <property type="term" value="F:metal ion binding"/>
    <property type="evidence" value="ECO:0007669"/>
    <property type="project" value="UniProtKB-KW"/>
</dbReference>
<keyword evidence="7" id="KW-0479">Metal-binding</keyword>
<keyword evidence="5" id="KW-0645">Protease</keyword>
<keyword evidence="11" id="KW-0482">Metalloprotease</keyword>
<dbReference type="PATRIC" id="fig|1619023.3.peg.103"/>
<organism evidence="15 16">
    <name type="scientific">Candidatus Yanofskybacteria bacterium GW2011_GWA2_41_22</name>
    <dbReference type="NCBI Taxonomy" id="1619023"/>
    <lineage>
        <taxon>Bacteria</taxon>
        <taxon>Candidatus Yanofskyibacteriota</taxon>
    </lineage>
</organism>
<dbReference type="PANTHER" id="PTHR35864:SF1">
    <property type="entry name" value="ZINC METALLOPROTEASE YWHC-RELATED"/>
    <property type="match status" value="1"/>
</dbReference>
<dbReference type="Proteomes" id="UP000033903">
    <property type="component" value="Unassembled WGS sequence"/>
</dbReference>
<evidence type="ECO:0000256" key="12">
    <source>
        <dbReference type="ARBA" id="ARBA00023136"/>
    </source>
</evidence>
<keyword evidence="10 13" id="KW-1133">Transmembrane helix</keyword>
<evidence type="ECO:0000256" key="6">
    <source>
        <dbReference type="ARBA" id="ARBA00022692"/>
    </source>
</evidence>
<accession>A0A0G0VKF4</accession>
<protein>
    <recommendedName>
        <fullName evidence="14">Peptidase M50 domain-containing protein</fullName>
    </recommendedName>
</protein>
<dbReference type="Pfam" id="PF02163">
    <property type="entry name" value="Peptidase_M50"/>
    <property type="match status" value="1"/>
</dbReference>
<evidence type="ECO:0000256" key="7">
    <source>
        <dbReference type="ARBA" id="ARBA00022723"/>
    </source>
</evidence>
<evidence type="ECO:0000256" key="4">
    <source>
        <dbReference type="ARBA" id="ARBA00022475"/>
    </source>
</evidence>
<keyword evidence="8" id="KW-0378">Hydrolase</keyword>
<comment type="caution">
    <text evidence="15">The sequence shown here is derived from an EMBL/GenBank/DDBJ whole genome shotgun (WGS) entry which is preliminary data.</text>
</comment>